<dbReference type="RefSeq" id="WP_033365918.1">
    <property type="nucleotide sequence ID" value="NZ_CP073767.1"/>
</dbReference>
<accession>A0A9Q9IIL3</accession>
<name>A0A9Q9IIL3_9ACTN</name>
<dbReference type="OrthoDB" id="9807214at2"/>
<evidence type="ECO:0000256" key="2">
    <source>
        <dbReference type="SAM" id="Phobius"/>
    </source>
</evidence>
<gene>
    <name evidence="3" type="ORF">Daura_46030</name>
</gene>
<evidence type="ECO:0000313" key="3">
    <source>
        <dbReference type="EMBL" id="UWZ53788.1"/>
    </source>
</evidence>
<keyword evidence="2" id="KW-0472">Membrane</keyword>
<keyword evidence="2" id="KW-0812">Transmembrane</keyword>
<sequence length="123" mass="14002">MRRFLTPRWVLWHLLALAGVAVCLLAGRWQYQRATAGNMLSWAYTVQWPLFALFVVFLWVRAVRDVLGPRPVKTPEPLRPRPTPRAAAAPRPTADDDPQLAEYNRMLAWLAADPSRRPGDFPG</sequence>
<protein>
    <recommendedName>
        <fullName evidence="5">DNA-binding transcriptional regulator of glucitol operon</fullName>
    </recommendedName>
</protein>
<evidence type="ECO:0008006" key="5">
    <source>
        <dbReference type="Google" id="ProtNLM"/>
    </source>
</evidence>
<feature type="region of interest" description="Disordered" evidence="1">
    <location>
        <begin position="69"/>
        <end position="98"/>
    </location>
</feature>
<evidence type="ECO:0000256" key="1">
    <source>
        <dbReference type="SAM" id="MobiDB-lite"/>
    </source>
</evidence>
<organism evidence="3 4">
    <name type="scientific">Dactylosporangium aurantiacum</name>
    <dbReference type="NCBI Taxonomy" id="35754"/>
    <lineage>
        <taxon>Bacteria</taxon>
        <taxon>Bacillati</taxon>
        <taxon>Actinomycetota</taxon>
        <taxon>Actinomycetes</taxon>
        <taxon>Micromonosporales</taxon>
        <taxon>Micromonosporaceae</taxon>
        <taxon>Dactylosporangium</taxon>
    </lineage>
</organism>
<keyword evidence="4" id="KW-1185">Reference proteome</keyword>
<feature type="transmembrane region" description="Helical" evidence="2">
    <location>
        <begin position="42"/>
        <end position="60"/>
    </location>
</feature>
<dbReference type="Proteomes" id="UP001058003">
    <property type="component" value="Chromosome"/>
</dbReference>
<proteinExistence type="predicted"/>
<dbReference type="AlphaFoldDB" id="A0A9Q9IIL3"/>
<dbReference type="KEGG" id="daur:Daura_46030"/>
<dbReference type="EMBL" id="CP073767">
    <property type="protein sequence ID" value="UWZ53788.1"/>
    <property type="molecule type" value="Genomic_DNA"/>
</dbReference>
<evidence type="ECO:0000313" key="4">
    <source>
        <dbReference type="Proteomes" id="UP001058003"/>
    </source>
</evidence>
<reference evidence="3" key="1">
    <citation type="submission" date="2021-04" db="EMBL/GenBank/DDBJ databases">
        <title>Dactylosporangium aurantiacum NRRL B-8018 full assembly.</title>
        <authorList>
            <person name="Hartkoorn R.C."/>
            <person name="Beaudoing E."/>
            <person name="Hot D."/>
        </authorList>
    </citation>
    <scope>NUCLEOTIDE SEQUENCE</scope>
    <source>
        <strain evidence="3">NRRL B-8018</strain>
    </source>
</reference>
<keyword evidence="2" id="KW-1133">Transmembrane helix</keyword>